<dbReference type="AlphaFoldDB" id="G0LHT3"/>
<dbReference type="HOGENOM" id="CLU_3020940_0_0_2"/>
<reference evidence="1 2" key="1">
    <citation type="journal article" date="2011" name="PLoS ONE">
        <title>Haloquadratum walsbyi: limited diversity in a global pond.</title>
        <authorList>
            <person name="Dyall-Smith M."/>
            <person name="Pfeiffer F."/>
            <person name="Klee K."/>
            <person name="Palm P."/>
            <person name="Gross K."/>
            <person name="Schuster S.C."/>
            <person name="Rampp M."/>
            <person name="Oesterhelt D."/>
        </authorList>
    </citation>
    <scope>NUCLEOTIDE SEQUENCE [LARGE SCALE GENOMIC DNA]</scope>
    <source>
        <strain evidence="2">DSM 16854 / JCM 12705 / C23</strain>
    </source>
</reference>
<proteinExistence type="predicted"/>
<evidence type="ECO:0000313" key="2">
    <source>
        <dbReference type="Proteomes" id="UP000007954"/>
    </source>
</evidence>
<gene>
    <name evidence="1" type="ordered locus">Hqrw_1365</name>
</gene>
<sequence length="55" mass="6561">MTDDERIQRLFDVETINSLVNDRYQERAQNAIKLWKLYTLCLWIEESDVTISGRA</sequence>
<evidence type="ECO:0000313" key="1">
    <source>
        <dbReference type="EMBL" id="CCC39321.1"/>
    </source>
</evidence>
<accession>G0LHT3</accession>
<dbReference type="KEGG" id="hwc:Hqrw_1365"/>
<protein>
    <submittedName>
        <fullName evidence="1">Uncharacterized protein</fullName>
    </submittedName>
</protein>
<dbReference type="Proteomes" id="UP000007954">
    <property type="component" value="Chromosome"/>
</dbReference>
<organism evidence="1 2">
    <name type="scientific">Haloquadratum walsbyi (strain DSM 16854 / JCM 12705 / C23)</name>
    <dbReference type="NCBI Taxonomy" id="768065"/>
    <lineage>
        <taxon>Archaea</taxon>
        <taxon>Methanobacteriati</taxon>
        <taxon>Methanobacteriota</taxon>
        <taxon>Stenosarchaea group</taxon>
        <taxon>Halobacteria</taxon>
        <taxon>Halobacteriales</taxon>
        <taxon>Haloferacaceae</taxon>
        <taxon>Haloquadratum</taxon>
    </lineage>
</organism>
<name>G0LHT3_HALWC</name>
<dbReference type="EMBL" id="FR746099">
    <property type="protein sequence ID" value="CCC39321.1"/>
    <property type="molecule type" value="Genomic_DNA"/>
</dbReference>